<organism evidence="1 2">
    <name type="scientific">Corchorus olitorius</name>
    <dbReference type="NCBI Taxonomy" id="93759"/>
    <lineage>
        <taxon>Eukaryota</taxon>
        <taxon>Viridiplantae</taxon>
        <taxon>Streptophyta</taxon>
        <taxon>Embryophyta</taxon>
        <taxon>Tracheophyta</taxon>
        <taxon>Spermatophyta</taxon>
        <taxon>Magnoliopsida</taxon>
        <taxon>eudicotyledons</taxon>
        <taxon>Gunneridae</taxon>
        <taxon>Pentapetalae</taxon>
        <taxon>rosids</taxon>
        <taxon>malvids</taxon>
        <taxon>Malvales</taxon>
        <taxon>Malvaceae</taxon>
        <taxon>Grewioideae</taxon>
        <taxon>Apeibeae</taxon>
        <taxon>Corchorus</taxon>
    </lineage>
</organism>
<dbReference type="AlphaFoldDB" id="A0A1R3HSQ7"/>
<name>A0A1R3HSQ7_9ROSI</name>
<gene>
    <name evidence="1" type="ORF">COLO4_27106</name>
</gene>
<comment type="caution">
    <text evidence="1">The sequence shown here is derived from an EMBL/GenBank/DDBJ whole genome shotgun (WGS) entry which is preliminary data.</text>
</comment>
<dbReference type="EMBL" id="AWUE01019431">
    <property type="protein sequence ID" value="OMO73449.1"/>
    <property type="molecule type" value="Genomic_DNA"/>
</dbReference>
<protein>
    <submittedName>
        <fullName evidence="1">Uncharacterized protein</fullName>
    </submittedName>
</protein>
<evidence type="ECO:0000313" key="2">
    <source>
        <dbReference type="Proteomes" id="UP000187203"/>
    </source>
</evidence>
<evidence type="ECO:0000313" key="1">
    <source>
        <dbReference type="EMBL" id="OMO73449.1"/>
    </source>
</evidence>
<dbReference type="Proteomes" id="UP000187203">
    <property type="component" value="Unassembled WGS sequence"/>
</dbReference>
<sequence length="79" mass="9101">MFLVRDCRDGRDFFSGSKGLEKDGKKWRCEREVIKRVVREGDVKKGLLREVNELARLVVGDENKLRWAKTSVHQAAIGN</sequence>
<keyword evidence="2" id="KW-1185">Reference proteome</keyword>
<proteinExistence type="predicted"/>
<accession>A0A1R3HSQ7</accession>
<reference evidence="2" key="1">
    <citation type="submission" date="2013-09" db="EMBL/GenBank/DDBJ databases">
        <title>Corchorus olitorius genome sequencing.</title>
        <authorList>
            <person name="Alam M."/>
            <person name="Haque M.S."/>
            <person name="Islam M.S."/>
            <person name="Emdad E.M."/>
            <person name="Islam M.M."/>
            <person name="Ahmed B."/>
            <person name="Halim A."/>
            <person name="Hossen Q.M.M."/>
            <person name="Hossain M.Z."/>
            <person name="Ahmed R."/>
            <person name="Khan M.M."/>
            <person name="Islam R."/>
            <person name="Rashid M.M."/>
            <person name="Khan S.A."/>
            <person name="Rahman M.S."/>
            <person name="Alam M."/>
            <person name="Yahiya A.S."/>
            <person name="Khan M.S."/>
            <person name="Azam M.S."/>
            <person name="Haque T."/>
            <person name="Lashkar M.Z.H."/>
            <person name="Akhand A.I."/>
            <person name="Morshed G."/>
            <person name="Roy S."/>
            <person name="Uddin K.S."/>
            <person name="Rabeya T."/>
            <person name="Hossain A.S."/>
            <person name="Chowdhury A."/>
            <person name="Snigdha A.R."/>
            <person name="Mortoza M.S."/>
            <person name="Matin S.A."/>
            <person name="Hoque S.M.E."/>
            <person name="Islam M.K."/>
            <person name="Roy D.K."/>
            <person name="Haider R."/>
            <person name="Moosa M.M."/>
            <person name="Elias S.M."/>
            <person name="Hasan A.M."/>
            <person name="Jahan S."/>
            <person name="Shafiuddin M."/>
            <person name="Mahmood N."/>
            <person name="Shommy N.S."/>
        </authorList>
    </citation>
    <scope>NUCLEOTIDE SEQUENCE [LARGE SCALE GENOMIC DNA]</scope>
    <source>
        <strain evidence="2">cv. O-4</strain>
    </source>
</reference>